<reference evidence="8" key="1">
    <citation type="submission" date="2021-03" db="EMBL/GenBank/DDBJ databases">
        <authorList>
            <person name="Li Z."/>
            <person name="Yang C."/>
        </authorList>
    </citation>
    <scope>NUCLEOTIDE SEQUENCE</scope>
    <source>
        <strain evidence="8">Dzin_1.0</strain>
        <tissue evidence="8">Leaf</tissue>
    </source>
</reference>
<comment type="caution">
    <text evidence="8">The sequence shown here is derived from an EMBL/GenBank/DDBJ whole genome shotgun (WGS) entry which is preliminary data.</text>
</comment>
<organism evidence="8 9">
    <name type="scientific">Dioscorea zingiberensis</name>
    <dbReference type="NCBI Taxonomy" id="325984"/>
    <lineage>
        <taxon>Eukaryota</taxon>
        <taxon>Viridiplantae</taxon>
        <taxon>Streptophyta</taxon>
        <taxon>Embryophyta</taxon>
        <taxon>Tracheophyta</taxon>
        <taxon>Spermatophyta</taxon>
        <taxon>Magnoliopsida</taxon>
        <taxon>Liliopsida</taxon>
        <taxon>Dioscoreales</taxon>
        <taxon>Dioscoreaceae</taxon>
        <taxon>Dioscorea</taxon>
    </lineage>
</organism>
<evidence type="ECO:0000256" key="2">
    <source>
        <dbReference type="ARBA" id="ARBA00022723"/>
    </source>
</evidence>
<dbReference type="FunFam" id="1.10.630.10:FF:000007">
    <property type="entry name" value="Cytochrome P450 76C4"/>
    <property type="match status" value="1"/>
</dbReference>
<dbReference type="PRINTS" id="PR00463">
    <property type="entry name" value="EP450I"/>
</dbReference>
<dbReference type="GO" id="GO:0005506">
    <property type="term" value="F:iron ion binding"/>
    <property type="evidence" value="ECO:0007669"/>
    <property type="project" value="InterPro"/>
</dbReference>
<dbReference type="InterPro" id="IPR002401">
    <property type="entry name" value="Cyt_P450_E_grp-I"/>
</dbReference>
<keyword evidence="4 5" id="KW-0408">Iron</keyword>
<evidence type="ECO:0000256" key="4">
    <source>
        <dbReference type="ARBA" id="ARBA00023004"/>
    </source>
</evidence>
<evidence type="ECO:0000256" key="1">
    <source>
        <dbReference type="ARBA" id="ARBA00010617"/>
    </source>
</evidence>
<proteinExistence type="inferred from homology"/>
<dbReference type="PANTHER" id="PTHR47950:SF48">
    <property type="entry name" value="CYTOCHROME P450 FAMILY PROTEIN, EXPRESSED"/>
    <property type="match status" value="1"/>
</dbReference>
<dbReference type="EMBL" id="JAGGNH010000005">
    <property type="protein sequence ID" value="KAJ0971147.1"/>
    <property type="molecule type" value="Genomic_DNA"/>
</dbReference>
<keyword evidence="7" id="KW-0732">Signal</keyword>
<dbReference type="GO" id="GO:0051502">
    <property type="term" value="P:diterpene phytoalexin biosynthetic process"/>
    <property type="evidence" value="ECO:0007669"/>
    <property type="project" value="UniProtKB-ARBA"/>
</dbReference>
<dbReference type="PANTHER" id="PTHR47950">
    <property type="entry name" value="CYTOCHROME P450, FAMILY 76, SUBFAMILY C, POLYPEPTIDE 5-RELATED"/>
    <property type="match status" value="1"/>
</dbReference>
<reference evidence="8" key="2">
    <citation type="journal article" date="2022" name="Hortic Res">
        <title>The genome of Dioscorea zingiberensis sheds light on the biosynthesis, origin and evolution of the medicinally important diosgenin saponins.</title>
        <authorList>
            <person name="Li Y."/>
            <person name="Tan C."/>
            <person name="Li Z."/>
            <person name="Guo J."/>
            <person name="Li S."/>
            <person name="Chen X."/>
            <person name="Wang C."/>
            <person name="Dai X."/>
            <person name="Yang H."/>
            <person name="Song W."/>
            <person name="Hou L."/>
            <person name="Xu J."/>
            <person name="Tong Z."/>
            <person name="Xu A."/>
            <person name="Yuan X."/>
            <person name="Wang W."/>
            <person name="Yang Q."/>
            <person name="Chen L."/>
            <person name="Sun Z."/>
            <person name="Wang K."/>
            <person name="Pan B."/>
            <person name="Chen J."/>
            <person name="Bao Y."/>
            <person name="Liu F."/>
            <person name="Qi X."/>
            <person name="Gang D.R."/>
            <person name="Wen J."/>
            <person name="Li J."/>
        </authorList>
    </citation>
    <scope>NUCLEOTIDE SEQUENCE</scope>
    <source>
        <strain evidence="8">Dzin_1.0</strain>
    </source>
</reference>
<dbReference type="GO" id="GO:0016709">
    <property type="term" value="F:oxidoreductase activity, acting on paired donors, with incorporation or reduction of molecular oxygen, NAD(P)H as one donor, and incorporation of one atom of oxygen"/>
    <property type="evidence" value="ECO:0007669"/>
    <property type="project" value="UniProtKB-ARBA"/>
</dbReference>
<keyword evidence="9" id="KW-1185">Reference proteome</keyword>
<comment type="cofactor">
    <cofactor evidence="5">
        <name>heme</name>
        <dbReference type="ChEBI" id="CHEBI:30413"/>
    </cofactor>
</comment>
<dbReference type="Proteomes" id="UP001085076">
    <property type="component" value="Miscellaneous, Linkage group lg05"/>
</dbReference>
<feature type="chain" id="PRO_5039396119" description="Cytochrome P450" evidence="7">
    <location>
        <begin position="22"/>
        <end position="498"/>
    </location>
</feature>
<keyword evidence="6" id="KW-0503">Monooxygenase</keyword>
<sequence length="498" mass="56507">MWFSWISLAIFSFSCILIIRAISSTRSRPYNTQLPPSPSSLPIIGNLHQILNDMPHKCFANLAKIHGPIMTLQLGQMTTIVISSPDAASELIHKNDIAISSRSVPDAVRTLRHHELSVVWLPANPQWKDLRRICSTELFTSRRLDANEGLRAHKVRELIAYVSECCDSQKVVDIGRVVFTTTLNLLSNTIFSVDFVKLDSDSESSEFKDLVKKIMEEAASSNPSDFFPCLRVMDPLGRRRRMKAYFKKLHAIFDDNIDRRLLQDASRHNDLLDTLLHSEEESSRIDRHTMKSLFSDLFAAGSDTSSITVEWAMAELIRNPKVMARARAEIATVIEPKKVVVESDIERLHYLQAVVKETLRLHPPAAFLLPRKAESRIALGQYIIPEGARVVVNVWAIGRDPRVWADPEEFRPERFLEEEIDFKCRNFKLIPFGAGRRICPGIPLASRMVHLVLASLLQRFEWKLEDGVEPENMDMSEIFGITVARALPLRAVPVVPSD</sequence>
<dbReference type="InterPro" id="IPR001128">
    <property type="entry name" value="Cyt_P450"/>
</dbReference>
<dbReference type="PRINTS" id="PR00385">
    <property type="entry name" value="P450"/>
</dbReference>
<evidence type="ECO:0000256" key="7">
    <source>
        <dbReference type="SAM" id="SignalP"/>
    </source>
</evidence>
<dbReference type="AlphaFoldDB" id="A0A9D5HCE1"/>
<evidence type="ECO:0000313" key="9">
    <source>
        <dbReference type="Proteomes" id="UP001085076"/>
    </source>
</evidence>
<name>A0A9D5HCE1_9LILI</name>
<dbReference type="GO" id="GO:0020037">
    <property type="term" value="F:heme binding"/>
    <property type="evidence" value="ECO:0007669"/>
    <property type="project" value="InterPro"/>
</dbReference>
<dbReference type="Gene3D" id="1.10.630.10">
    <property type="entry name" value="Cytochrome P450"/>
    <property type="match status" value="1"/>
</dbReference>
<dbReference type="PROSITE" id="PS00086">
    <property type="entry name" value="CYTOCHROME_P450"/>
    <property type="match status" value="1"/>
</dbReference>
<keyword evidence="2 5" id="KW-0479">Metal-binding</keyword>
<evidence type="ECO:0000313" key="8">
    <source>
        <dbReference type="EMBL" id="KAJ0971147.1"/>
    </source>
</evidence>
<dbReference type="InterPro" id="IPR036396">
    <property type="entry name" value="Cyt_P450_sf"/>
</dbReference>
<keyword evidence="3 6" id="KW-0560">Oxidoreductase</keyword>
<comment type="similarity">
    <text evidence="1 6">Belongs to the cytochrome P450 family.</text>
</comment>
<feature type="binding site" description="axial binding residue" evidence="5">
    <location>
        <position position="439"/>
    </location>
    <ligand>
        <name>heme</name>
        <dbReference type="ChEBI" id="CHEBI:30413"/>
    </ligand>
    <ligandPart>
        <name>Fe</name>
        <dbReference type="ChEBI" id="CHEBI:18248"/>
    </ligandPart>
</feature>
<evidence type="ECO:0000256" key="5">
    <source>
        <dbReference type="PIRSR" id="PIRSR602401-1"/>
    </source>
</evidence>
<dbReference type="CDD" id="cd11073">
    <property type="entry name" value="CYP76-like"/>
    <property type="match status" value="1"/>
</dbReference>
<dbReference type="Pfam" id="PF00067">
    <property type="entry name" value="p450"/>
    <property type="match status" value="1"/>
</dbReference>
<gene>
    <name evidence="8" type="ORF">J5N97_019106</name>
</gene>
<dbReference type="InterPro" id="IPR017972">
    <property type="entry name" value="Cyt_P450_CS"/>
</dbReference>
<keyword evidence="5 6" id="KW-0349">Heme</keyword>
<accession>A0A9D5HCE1</accession>
<dbReference type="OrthoDB" id="2789670at2759"/>
<evidence type="ECO:0008006" key="10">
    <source>
        <dbReference type="Google" id="ProtNLM"/>
    </source>
</evidence>
<dbReference type="SUPFAM" id="SSF48264">
    <property type="entry name" value="Cytochrome P450"/>
    <property type="match status" value="1"/>
</dbReference>
<evidence type="ECO:0000256" key="3">
    <source>
        <dbReference type="ARBA" id="ARBA00023002"/>
    </source>
</evidence>
<evidence type="ECO:0000256" key="6">
    <source>
        <dbReference type="RuleBase" id="RU000461"/>
    </source>
</evidence>
<protein>
    <recommendedName>
        <fullName evidence="10">Cytochrome P450</fullName>
    </recommendedName>
</protein>
<feature type="signal peptide" evidence="7">
    <location>
        <begin position="1"/>
        <end position="21"/>
    </location>
</feature>